<evidence type="ECO:0000313" key="11">
    <source>
        <dbReference type="EMBL" id="GAQ18183.1"/>
    </source>
</evidence>
<feature type="binding site" description="in other chain" evidence="7">
    <location>
        <position position="262"/>
    </location>
    <ligand>
        <name>substrate</name>
        <note>ligand shared between dimeric partners</note>
    </ligand>
</feature>
<evidence type="ECO:0000313" key="12">
    <source>
        <dbReference type="Proteomes" id="UP000052946"/>
    </source>
</evidence>
<feature type="binding site" evidence="8">
    <location>
        <position position="104"/>
    </location>
    <ligand>
        <name>NADP(+)</name>
        <dbReference type="ChEBI" id="CHEBI:58349"/>
    </ligand>
</feature>
<evidence type="ECO:0000256" key="6">
    <source>
        <dbReference type="PIRSR" id="PIRSR000109-1"/>
    </source>
</evidence>
<dbReference type="NCBIfam" id="TIGR00873">
    <property type="entry name" value="gnd"/>
    <property type="match status" value="1"/>
</dbReference>
<dbReference type="Gene3D" id="1.10.1040.10">
    <property type="entry name" value="N-(1-d-carboxylethyl)-l-norvaline Dehydrogenase, domain 2"/>
    <property type="match status" value="1"/>
</dbReference>
<dbReference type="NCBIfam" id="NF006765">
    <property type="entry name" value="PRK09287.1"/>
    <property type="match status" value="1"/>
</dbReference>
<dbReference type="InterPro" id="IPR013328">
    <property type="entry name" value="6PGD_dom2"/>
</dbReference>
<feature type="binding site" description="in other chain" evidence="7">
    <location>
        <position position="289"/>
    </location>
    <ligand>
        <name>substrate</name>
        <note>ligand shared between dimeric partners</note>
    </ligand>
</feature>
<dbReference type="SUPFAM" id="SSF51735">
    <property type="entry name" value="NAD(P)-binding Rossmann-fold domains"/>
    <property type="match status" value="1"/>
</dbReference>
<dbReference type="PRINTS" id="PR00076">
    <property type="entry name" value="6PGDHDRGNASE"/>
</dbReference>
<dbReference type="GO" id="GO:0004616">
    <property type="term" value="F:phosphogluconate dehydrogenase (decarboxylating) activity"/>
    <property type="evidence" value="ECO:0007669"/>
    <property type="project" value="UniProtKB-EC"/>
</dbReference>
<dbReference type="InterPro" id="IPR006113">
    <property type="entry name" value="6PGDH_Gnd/GntZ"/>
</dbReference>
<feature type="binding site" description="in other chain" evidence="7">
    <location>
        <begin position="187"/>
        <end position="188"/>
    </location>
    <ligand>
        <name>substrate</name>
        <note>ligand shared between dimeric partners</note>
    </ligand>
</feature>
<organism evidence="11 12">
    <name type="scientific">Oceanobacillus picturae</name>
    <dbReference type="NCBI Taxonomy" id="171693"/>
    <lineage>
        <taxon>Bacteria</taxon>
        <taxon>Bacillati</taxon>
        <taxon>Bacillota</taxon>
        <taxon>Bacilli</taxon>
        <taxon>Bacillales</taxon>
        <taxon>Bacillaceae</taxon>
        <taxon>Oceanobacillus</taxon>
    </lineage>
</organism>
<protein>
    <recommendedName>
        <fullName evidence="5 9">6-phosphogluconate dehydrogenase, decarboxylating</fullName>
        <ecNumber evidence="5 9">1.1.1.44</ecNumber>
    </recommendedName>
</protein>
<dbReference type="InterPro" id="IPR006184">
    <property type="entry name" value="6PGdom_BS"/>
</dbReference>
<keyword evidence="5 9" id="KW-0570">Pentose shunt</keyword>
<sequence length="470" mass="52247">MCHKLNSIGVFGLGVMGANLAKNMVNHQEKVAVYNYTPDLTENFIAEFPNENAEAHYELESFIASLEKPRKIFMMVTAGPVVDSVIKSMIPLLEEGDIIMDGGNSNFQDSNRRYHELKRAGLHFLSVGVSGGEEGALNGPALMPSGDPAAYKQVAPILEGIAAQVDGKPCCTYLGNEGSGHYVKMVHNGIEYADMQLITEAYQFLREKLGLTVNEIADVFKSWNESELESYLIEITSEILTHVDEETKQPMIDVILDKSGSKGTGKWTSQNALDVGVPLSIITESVFARYLSGLKEERVLAESELTGPSITDEEIDKDMWLNLVKEALFMGKIAAYAQGFHQYKQASDHYGWELKLDEIALIFRGGCIIRADILNPISEAFKADPNLPNLLLSPYFKEKAGKYQASLRQVTMKGMENGMSLPCFSAALTYYDGYRSSQSGANMIQAQRDYFGAHTYERKDKDGIFHTEWY</sequence>
<feature type="active site" description="Proton acceptor" evidence="6">
    <location>
        <position position="184"/>
    </location>
</feature>
<dbReference type="UniPathway" id="UPA00115">
    <property type="reaction ID" value="UER00410"/>
</dbReference>
<dbReference type="SUPFAM" id="SSF48179">
    <property type="entry name" value="6-phosphogluconate dehydrogenase C-terminal domain-like"/>
    <property type="match status" value="1"/>
</dbReference>
<feature type="binding site" evidence="8">
    <location>
        <begin position="35"/>
        <end position="37"/>
    </location>
    <ligand>
        <name>NADP(+)</name>
        <dbReference type="ChEBI" id="CHEBI:58349"/>
    </ligand>
</feature>
<evidence type="ECO:0000256" key="7">
    <source>
        <dbReference type="PIRSR" id="PIRSR000109-2"/>
    </source>
</evidence>
<dbReference type="AlphaFoldDB" id="A0A0U9H632"/>
<feature type="binding site" description="in other chain" evidence="7">
    <location>
        <position position="192"/>
    </location>
    <ligand>
        <name>substrate</name>
        <note>ligand shared between dimeric partners</note>
    </ligand>
</feature>
<evidence type="ECO:0000259" key="10">
    <source>
        <dbReference type="SMART" id="SM01350"/>
    </source>
</evidence>
<evidence type="ECO:0000256" key="3">
    <source>
        <dbReference type="ARBA" id="ARBA00023002"/>
    </source>
</evidence>
<dbReference type="GO" id="GO:0050661">
    <property type="term" value="F:NADP binding"/>
    <property type="evidence" value="ECO:0007669"/>
    <property type="project" value="InterPro"/>
</dbReference>
<feature type="binding site" description="in other chain" evidence="7">
    <location>
        <begin position="130"/>
        <end position="132"/>
    </location>
    <ligand>
        <name>substrate</name>
        <note>ligand shared between dimeric partners</note>
    </ligand>
</feature>
<feature type="binding site" description="in other chain" evidence="7">
    <location>
        <position position="104"/>
    </location>
    <ligand>
        <name>substrate</name>
        <note>ligand shared between dimeric partners</note>
    </ligand>
</feature>
<comment type="subunit">
    <text evidence="2 5">Homodimer.</text>
</comment>
<dbReference type="Pfam" id="PF03446">
    <property type="entry name" value="NAD_binding_2"/>
    <property type="match status" value="1"/>
</dbReference>
<dbReference type="FunFam" id="1.10.1040.10:FF:000002">
    <property type="entry name" value="6-phosphogluconate dehydrogenase, decarboxylating"/>
    <property type="match status" value="1"/>
</dbReference>
<evidence type="ECO:0000256" key="8">
    <source>
        <dbReference type="PIRSR" id="PIRSR000109-3"/>
    </source>
</evidence>
<dbReference type="OrthoDB" id="9804542at2"/>
<dbReference type="InterPro" id="IPR008927">
    <property type="entry name" value="6-PGluconate_DH-like_C_sf"/>
</dbReference>
<reference evidence="11 12" key="2">
    <citation type="journal article" date="2016" name="Genome Announc.">
        <title>Draft Genome Sequence of Oceanobacillus picturae Heshi-B3, Isolated from Fermented Rice Bran in a Traditional Japanese Seafood Dish.</title>
        <authorList>
            <person name="Akuzawa S."/>
            <person name="Nagaoka J."/>
            <person name="Kanekatsu M."/>
            <person name="Kanesaki Y."/>
            <person name="Suzuki T."/>
        </authorList>
    </citation>
    <scope>NUCLEOTIDE SEQUENCE [LARGE SCALE GENOMIC DNA]</scope>
    <source>
        <strain evidence="11 12">Heshi-B3</strain>
    </source>
</reference>
<name>A0A0U9H632_9BACI</name>
<keyword evidence="3 5" id="KW-0560">Oxidoreductase</keyword>
<gene>
    <name evidence="11" type="ORF">OPHB3_2122</name>
</gene>
<dbReference type="EC" id="1.1.1.44" evidence="5 9"/>
<feature type="binding site" evidence="7">
    <location>
        <position position="454"/>
    </location>
    <ligand>
        <name>substrate</name>
        <note>ligand shared between dimeric partners</note>
    </ligand>
</feature>
<dbReference type="FunFam" id="1.20.5.320:FF:000001">
    <property type="entry name" value="6-phosphogluconate dehydrogenase, decarboxylating"/>
    <property type="match status" value="1"/>
</dbReference>
<dbReference type="PANTHER" id="PTHR11811">
    <property type="entry name" value="6-PHOSPHOGLUCONATE DEHYDROGENASE"/>
    <property type="match status" value="1"/>
</dbReference>
<dbReference type="Gene3D" id="3.40.50.720">
    <property type="entry name" value="NAD(P)-binding Rossmann-like Domain"/>
    <property type="match status" value="1"/>
</dbReference>
<feature type="binding site" evidence="8">
    <location>
        <begin position="76"/>
        <end position="78"/>
    </location>
    <ligand>
        <name>NADP(+)</name>
        <dbReference type="ChEBI" id="CHEBI:58349"/>
    </ligand>
</feature>
<evidence type="ECO:0000256" key="1">
    <source>
        <dbReference type="ARBA" id="ARBA00008419"/>
    </source>
</evidence>
<reference evidence="12" key="1">
    <citation type="submission" date="2015-07" db="EMBL/GenBank/DDBJ databases">
        <title>Draft Genome Sequence of Oceanobacillus picturae Heshi-B3 that Was Isolated from Fermented Rice Bran with Aging Salted Mackerel, Which Was Named Heshiko as Traditional Fermented Seafood in Japan.</title>
        <authorList>
            <person name="Akuzawa S."/>
            <person name="Nakagawa J."/>
            <person name="Kanekatsu T."/>
            <person name="Kanesaki Y."/>
            <person name="Suzuki T."/>
        </authorList>
    </citation>
    <scope>NUCLEOTIDE SEQUENCE [LARGE SCALE GENOMIC DNA]</scope>
    <source>
        <strain evidence="12">Heshi-B3</strain>
    </source>
</reference>
<dbReference type="Gene3D" id="1.20.5.320">
    <property type="entry name" value="6-Phosphogluconate Dehydrogenase, domain 3"/>
    <property type="match status" value="1"/>
</dbReference>
<evidence type="ECO:0000256" key="5">
    <source>
        <dbReference type="PIRNR" id="PIRNR000109"/>
    </source>
</evidence>
<dbReference type="Proteomes" id="UP000052946">
    <property type="component" value="Unassembled WGS sequence"/>
</dbReference>
<comment type="function">
    <text evidence="5">Catalyzes the oxidative decarboxylation of 6-phosphogluconate to ribulose 5-phosphate and CO(2), with concomitant reduction of NADP to NADPH.</text>
</comment>
<evidence type="ECO:0000256" key="4">
    <source>
        <dbReference type="ARBA" id="ARBA00023064"/>
    </source>
</evidence>
<dbReference type="GO" id="GO:0019521">
    <property type="term" value="P:D-gluconate metabolic process"/>
    <property type="evidence" value="ECO:0007669"/>
    <property type="project" value="UniProtKB-KW"/>
</dbReference>
<dbReference type="GO" id="GO:0006098">
    <property type="term" value="P:pentose-phosphate shunt"/>
    <property type="evidence" value="ECO:0007669"/>
    <property type="project" value="UniProtKB-UniPathway"/>
</dbReference>
<keyword evidence="4 9" id="KW-0311">Gluconate utilization</keyword>
<feature type="binding site" evidence="8">
    <location>
        <begin position="12"/>
        <end position="17"/>
    </location>
    <ligand>
        <name>NADP(+)</name>
        <dbReference type="ChEBI" id="CHEBI:58349"/>
    </ligand>
</feature>
<dbReference type="InterPro" id="IPR006183">
    <property type="entry name" value="Pgluconate_DH"/>
</dbReference>
<feature type="domain" description="6-phosphogluconate dehydrogenase C-terminal" evidence="10">
    <location>
        <begin position="180"/>
        <end position="470"/>
    </location>
</feature>
<dbReference type="InterPro" id="IPR036291">
    <property type="entry name" value="NAD(P)-bd_dom_sf"/>
</dbReference>
<evidence type="ECO:0000256" key="2">
    <source>
        <dbReference type="ARBA" id="ARBA00011738"/>
    </source>
</evidence>
<comment type="catalytic activity">
    <reaction evidence="5 9">
        <text>6-phospho-D-gluconate + NADP(+) = D-ribulose 5-phosphate + CO2 + NADPH</text>
        <dbReference type="Rhea" id="RHEA:10116"/>
        <dbReference type="ChEBI" id="CHEBI:16526"/>
        <dbReference type="ChEBI" id="CHEBI:57783"/>
        <dbReference type="ChEBI" id="CHEBI:58121"/>
        <dbReference type="ChEBI" id="CHEBI:58349"/>
        <dbReference type="ChEBI" id="CHEBI:58759"/>
        <dbReference type="EC" id="1.1.1.44"/>
    </reaction>
</comment>
<dbReference type="InterPro" id="IPR006115">
    <property type="entry name" value="6PGDH_NADP-bd"/>
</dbReference>
<feature type="binding site" evidence="7">
    <location>
        <position position="448"/>
    </location>
    <ligand>
        <name>substrate</name>
        <note>ligand shared between dimeric partners</note>
    </ligand>
</feature>
<dbReference type="PIRSF" id="PIRSF000109">
    <property type="entry name" value="6PGD"/>
    <property type="match status" value="1"/>
</dbReference>
<keyword evidence="5 9" id="KW-0521">NADP</keyword>
<comment type="pathway">
    <text evidence="5 9">Carbohydrate degradation; pentose phosphate pathway; D-ribulose 5-phosphate from D-glucose 6-phosphate (oxidative stage): step 3/3.</text>
</comment>
<dbReference type="EMBL" id="BBXV01000024">
    <property type="protein sequence ID" value="GAQ18183.1"/>
    <property type="molecule type" value="Genomic_DNA"/>
</dbReference>
<dbReference type="Pfam" id="PF00393">
    <property type="entry name" value="6PGD"/>
    <property type="match status" value="1"/>
</dbReference>
<comment type="caution">
    <text evidence="11">The sequence shown here is derived from an EMBL/GenBank/DDBJ whole genome shotgun (WGS) entry which is preliminary data.</text>
</comment>
<accession>A0A0U9H632</accession>
<dbReference type="InterPro" id="IPR006114">
    <property type="entry name" value="6PGDH_C"/>
</dbReference>
<comment type="similarity">
    <text evidence="1 5 9">Belongs to the 6-phosphogluconate dehydrogenase family.</text>
</comment>
<evidence type="ECO:0000256" key="9">
    <source>
        <dbReference type="RuleBase" id="RU000485"/>
    </source>
</evidence>
<dbReference type="SMART" id="SM01350">
    <property type="entry name" value="6PGD"/>
    <property type="match status" value="1"/>
</dbReference>
<feature type="active site" description="Proton donor" evidence="6">
    <location>
        <position position="191"/>
    </location>
</feature>
<proteinExistence type="inferred from homology"/>
<dbReference type="PROSITE" id="PS00461">
    <property type="entry name" value="6PGD"/>
    <property type="match status" value="1"/>
</dbReference>